<dbReference type="PANTHER" id="PTHR12859:SF0">
    <property type="entry name" value="PRA1 FAMILY PROTEIN"/>
    <property type="match status" value="1"/>
</dbReference>
<feature type="domain" description="DUF7045" evidence="7">
    <location>
        <begin position="255"/>
        <end position="312"/>
    </location>
</feature>
<dbReference type="InterPro" id="IPR004895">
    <property type="entry name" value="Prenylated_rab_accept_PRA1"/>
</dbReference>
<dbReference type="EMBL" id="OA570125">
    <property type="protein sequence ID" value="CAD7203057.1"/>
    <property type="molecule type" value="Genomic_DNA"/>
</dbReference>
<feature type="transmembrane region" description="Helical" evidence="6">
    <location>
        <begin position="542"/>
        <end position="562"/>
    </location>
</feature>
<gene>
    <name evidence="8" type="ORF">TDIB3V08_LOCUS9234</name>
</gene>
<comment type="subcellular location">
    <subcellularLocation>
        <location evidence="1">Membrane</location>
        <topology evidence="1">Multi-pass membrane protein</topology>
    </subcellularLocation>
</comment>
<dbReference type="Pfam" id="PF03208">
    <property type="entry name" value="PRA1"/>
    <property type="match status" value="1"/>
</dbReference>
<keyword evidence="3 6" id="KW-1133">Transmembrane helix</keyword>
<evidence type="ECO:0000256" key="1">
    <source>
        <dbReference type="ARBA" id="ARBA00004141"/>
    </source>
</evidence>
<evidence type="ECO:0000256" key="5">
    <source>
        <dbReference type="SAM" id="MobiDB-lite"/>
    </source>
</evidence>
<feature type="region of interest" description="Disordered" evidence="5">
    <location>
        <begin position="330"/>
        <end position="358"/>
    </location>
</feature>
<organism evidence="8">
    <name type="scientific">Timema douglasi</name>
    <name type="common">Walking stick</name>
    <dbReference type="NCBI Taxonomy" id="61478"/>
    <lineage>
        <taxon>Eukaryota</taxon>
        <taxon>Metazoa</taxon>
        <taxon>Ecdysozoa</taxon>
        <taxon>Arthropoda</taxon>
        <taxon>Hexapoda</taxon>
        <taxon>Insecta</taxon>
        <taxon>Pterygota</taxon>
        <taxon>Neoptera</taxon>
        <taxon>Polyneoptera</taxon>
        <taxon>Phasmatodea</taxon>
        <taxon>Timematodea</taxon>
        <taxon>Timematoidea</taxon>
        <taxon>Timematidae</taxon>
        <taxon>Timema</taxon>
    </lineage>
</organism>
<feature type="compositionally biased region" description="Polar residues" evidence="5">
    <location>
        <begin position="340"/>
        <end position="354"/>
    </location>
</feature>
<dbReference type="GO" id="GO:0016020">
    <property type="term" value="C:membrane"/>
    <property type="evidence" value="ECO:0007669"/>
    <property type="project" value="UniProtKB-SubCell"/>
</dbReference>
<evidence type="ECO:0000256" key="6">
    <source>
        <dbReference type="SAM" id="Phobius"/>
    </source>
</evidence>
<protein>
    <recommendedName>
        <fullName evidence="7">DUF7045 domain-containing protein</fullName>
    </recommendedName>
</protein>
<evidence type="ECO:0000256" key="3">
    <source>
        <dbReference type="ARBA" id="ARBA00022989"/>
    </source>
</evidence>
<dbReference type="AlphaFoldDB" id="A0A7R8VS59"/>
<evidence type="ECO:0000256" key="4">
    <source>
        <dbReference type="ARBA" id="ARBA00023136"/>
    </source>
</evidence>
<feature type="domain" description="DUF7045" evidence="7">
    <location>
        <begin position="40"/>
        <end position="85"/>
    </location>
</feature>
<feature type="transmembrane region" description="Helical" evidence="6">
    <location>
        <begin position="568"/>
        <end position="586"/>
    </location>
</feature>
<feature type="transmembrane region" description="Helical" evidence="6">
    <location>
        <begin position="621"/>
        <end position="639"/>
    </location>
</feature>
<name>A0A7R8VS59_TIMDO</name>
<reference evidence="8" key="1">
    <citation type="submission" date="2020-11" db="EMBL/GenBank/DDBJ databases">
        <authorList>
            <person name="Tran Van P."/>
        </authorList>
    </citation>
    <scope>NUCLEOTIDE SEQUENCE</scope>
</reference>
<feature type="region of interest" description="Disordered" evidence="5">
    <location>
        <begin position="171"/>
        <end position="255"/>
    </location>
</feature>
<sequence>MLRVCCDILFETTVFSQFVRSVQKKCIRKKRMERLQESPCPVAGEYAGYIPDATGLCAKLSSDCKSPEIMYYTVSDCSHNEIYEGSRRHGRKHRQIGTRVFRISDPRTTTSSPSLFSHSTTSLSHLSAGSNQHVTVTNHWTGSQNNLNDSYKTEIYRNYNNNRNPYQISERKEHSTSGYFLGGNSSPQYPTAYRNLERPNSKSTPQTNDYSDEVYDPWAFSKTHNQSPREHVNPNMPSNRNFPRPPYSYDQTQPGGEREYRCLGQWEENGRMFTYTQRRDVGSFECFVGSILSDTEIFIKEAGDHCQRDVDPMQHGMKLTRLGPCFGNHPNTARPAKAHPTNSWHNNKHLSSPEPTKPWKPITGSTPLHVPLRKTLVPVASSTYVPPCAVSEKELKSLAMSSLAMLNLSSSERNNVWEKQIFTFVLSREYHGYKDGESVGGGRNEKVKLKKLHQHCLENNPLNYGPAREEAREQDHVTGPLAPHMASPEVKSARVSFLDLSKMEVEISPLRSLDDFLLESARFQIPNVKDLEKWGKRVVNNLLYYQTNYFLLSIIVFLLVGVMHPTQMLLGMLAVFVAFALFCYFTNAKRSASRFRNNHPYFSMLVVLAGIYFIVYMLGSVIVFIFGILLPVVVTFLHASMRLRNIKNKLVNKIEVIGLKKTPMGVFLETLGLEQEVISFKS</sequence>
<proteinExistence type="predicted"/>
<evidence type="ECO:0000313" key="8">
    <source>
        <dbReference type="EMBL" id="CAD7203057.1"/>
    </source>
</evidence>
<accession>A0A7R8VS59</accession>
<keyword evidence="4 6" id="KW-0472">Membrane</keyword>
<evidence type="ECO:0000256" key="2">
    <source>
        <dbReference type="ARBA" id="ARBA00022692"/>
    </source>
</evidence>
<dbReference type="Pfam" id="PF23073">
    <property type="entry name" value="DUF7045"/>
    <property type="match status" value="2"/>
</dbReference>
<evidence type="ECO:0000259" key="7">
    <source>
        <dbReference type="Pfam" id="PF23073"/>
    </source>
</evidence>
<dbReference type="InterPro" id="IPR055473">
    <property type="entry name" value="DUF7045"/>
</dbReference>
<dbReference type="PANTHER" id="PTHR12859">
    <property type="entry name" value="PRA1 PROTEIN"/>
    <property type="match status" value="1"/>
</dbReference>
<keyword evidence="2 6" id="KW-0812">Transmembrane</keyword>